<evidence type="ECO:0000259" key="2">
    <source>
        <dbReference type="PROSITE" id="PS50263"/>
    </source>
</evidence>
<reference evidence="3 4" key="1">
    <citation type="submission" date="2018-08" db="EMBL/GenBank/DDBJ databases">
        <title>Bacillus chawlae sp. nov., Bacillus glennii sp. nov., and Bacillus saganii sp. nov. Isolated from the Vehicle Assembly Building at Kennedy Space Center where the Viking Spacecraft were Assembled.</title>
        <authorList>
            <person name="Seuylemezian A."/>
            <person name="Vaishampayan P."/>
        </authorList>
    </citation>
    <scope>NUCLEOTIDE SEQUENCE [LARGE SCALE GENOMIC DNA]</scope>
    <source>
        <strain evidence="3 4">V44-8</strain>
    </source>
</reference>
<dbReference type="OrthoDB" id="9811121at2"/>
<sequence>MKLKVVGIQSGPYSNKVDYLTRIGQLAAQFDRALEKVPNADLIVFPELMAIPYFCKISDPGFFDFAEPLNGETFQFFSQKAKVAGVYVIITIFEKENDSTYYNTAIIISDSGEMVGYYRKTHIPKLSLPTLTTDESIYFARGSNYPIFDVKGFKVGILISFDRSFPEAARALALQGAELIVMPTAAGGEERKNAWLSECQARARENGVYVMGVNKAGEEILKHKDQVVTSRFFGLSCVFDPGGTAVEPSLDSTPWNFISCEIEREIIKECRSRLNFLDFLQGDLYFAYSDELQKIREFKIEKETEPLFGPKGVAIID</sequence>
<dbReference type="PROSITE" id="PS50263">
    <property type="entry name" value="CN_HYDROLASE"/>
    <property type="match status" value="1"/>
</dbReference>
<dbReference type="PANTHER" id="PTHR43674">
    <property type="entry name" value="NITRILASE C965.09-RELATED"/>
    <property type="match status" value="1"/>
</dbReference>
<dbReference type="CDD" id="cd07197">
    <property type="entry name" value="nitrilase"/>
    <property type="match status" value="1"/>
</dbReference>
<evidence type="ECO:0000256" key="1">
    <source>
        <dbReference type="ARBA" id="ARBA00022801"/>
    </source>
</evidence>
<keyword evidence="1 3" id="KW-0378">Hydrolase</keyword>
<dbReference type="RefSeq" id="WP_117324568.1">
    <property type="nucleotide sequence ID" value="NZ_QVTD01000026.1"/>
</dbReference>
<dbReference type="GO" id="GO:0016811">
    <property type="term" value="F:hydrolase activity, acting on carbon-nitrogen (but not peptide) bonds, in linear amides"/>
    <property type="evidence" value="ECO:0007669"/>
    <property type="project" value="TreeGrafter"/>
</dbReference>
<evidence type="ECO:0000313" key="3">
    <source>
        <dbReference type="EMBL" id="RFU60448.1"/>
    </source>
</evidence>
<dbReference type="EMBL" id="QVTD01000026">
    <property type="protein sequence ID" value="RFU60448.1"/>
    <property type="molecule type" value="Genomic_DNA"/>
</dbReference>
<dbReference type="Proteomes" id="UP000262939">
    <property type="component" value="Unassembled WGS sequence"/>
</dbReference>
<dbReference type="InterPro" id="IPR050345">
    <property type="entry name" value="Aliph_Amidase/BUP"/>
</dbReference>
<keyword evidence="4" id="KW-1185">Reference proteome</keyword>
<dbReference type="AlphaFoldDB" id="A0A372L6Q1"/>
<feature type="domain" description="CN hydrolase" evidence="2">
    <location>
        <begin position="3"/>
        <end position="264"/>
    </location>
</feature>
<dbReference type="PANTHER" id="PTHR43674:SF16">
    <property type="entry name" value="CARBON-NITROGEN FAMILY, PUTATIVE (AFU_ORTHOLOGUE AFUA_5G02350)-RELATED"/>
    <property type="match status" value="1"/>
</dbReference>
<organism evidence="3 4">
    <name type="scientific">Peribacillus glennii</name>
    <dbReference type="NCBI Taxonomy" id="2303991"/>
    <lineage>
        <taxon>Bacteria</taxon>
        <taxon>Bacillati</taxon>
        <taxon>Bacillota</taxon>
        <taxon>Bacilli</taxon>
        <taxon>Bacillales</taxon>
        <taxon>Bacillaceae</taxon>
        <taxon>Peribacillus</taxon>
    </lineage>
</organism>
<dbReference type="Gene3D" id="3.60.110.10">
    <property type="entry name" value="Carbon-nitrogen hydrolase"/>
    <property type="match status" value="1"/>
</dbReference>
<dbReference type="SUPFAM" id="SSF56317">
    <property type="entry name" value="Carbon-nitrogen hydrolase"/>
    <property type="match status" value="1"/>
</dbReference>
<proteinExistence type="predicted"/>
<protein>
    <submittedName>
        <fullName evidence="3">Carbon-nitrogen hydrolase family protein</fullName>
    </submittedName>
</protein>
<evidence type="ECO:0000313" key="4">
    <source>
        <dbReference type="Proteomes" id="UP000262939"/>
    </source>
</evidence>
<name>A0A372L6Q1_9BACI</name>
<comment type="caution">
    <text evidence="3">The sequence shown here is derived from an EMBL/GenBank/DDBJ whole genome shotgun (WGS) entry which is preliminary data.</text>
</comment>
<gene>
    <name evidence="3" type="ORF">D0466_21615</name>
</gene>
<dbReference type="Pfam" id="PF00795">
    <property type="entry name" value="CN_hydrolase"/>
    <property type="match status" value="1"/>
</dbReference>
<dbReference type="InterPro" id="IPR003010">
    <property type="entry name" value="C-N_Hydrolase"/>
</dbReference>
<dbReference type="InterPro" id="IPR036526">
    <property type="entry name" value="C-N_Hydrolase_sf"/>
</dbReference>
<accession>A0A372L6Q1</accession>